<dbReference type="SUPFAM" id="SSF57889">
    <property type="entry name" value="Cysteine-rich domain"/>
    <property type="match status" value="1"/>
</dbReference>
<feature type="compositionally biased region" description="Basic residues" evidence="8">
    <location>
        <begin position="178"/>
        <end position="193"/>
    </location>
</feature>
<organism evidence="11 12">
    <name type="scientific">Acanthaster planci</name>
    <name type="common">Crown-of-thorns starfish</name>
    <dbReference type="NCBI Taxonomy" id="133434"/>
    <lineage>
        <taxon>Eukaryota</taxon>
        <taxon>Metazoa</taxon>
        <taxon>Echinodermata</taxon>
        <taxon>Eleutherozoa</taxon>
        <taxon>Asterozoa</taxon>
        <taxon>Asteroidea</taxon>
        <taxon>Valvatacea</taxon>
        <taxon>Valvatida</taxon>
        <taxon>Acanthasteridae</taxon>
        <taxon>Acanthaster</taxon>
    </lineage>
</organism>
<feature type="domain" description="Rho-GAP" evidence="10">
    <location>
        <begin position="382"/>
        <end position="571"/>
    </location>
</feature>
<gene>
    <name evidence="12" type="primary">LOC110977161</name>
</gene>
<feature type="region of interest" description="Disordered" evidence="8">
    <location>
        <begin position="246"/>
        <end position="281"/>
    </location>
</feature>
<dbReference type="Pfam" id="PF00620">
    <property type="entry name" value="RhoGAP"/>
    <property type="match status" value="1"/>
</dbReference>
<dbReference type="RefSeq" id="XP_022086726.1">
    <property type="nucleotide sequence ID" value="XM_022231034.1"/>
</dbReference>
<protein>
    <submittedName>
        <fullName evidence="12">Rac GTPase-activating protein 1-like isoform X1</fullName>
    </submittedName>
</protein>
<dbReference type="Gene3D" id="1.10.555.10">
    <property type="entry name" value="Rho GTPase activation protein"/>
    <property type="match status" value="1"/>
</dbReference>
<keyword evidence="6" id="KW-0862">Zinc</keyword>
<keyword evidence="7" id="KW-0744">Spermatogenesis</keyword>
<evidence type="ECO:0000256" key="2">
    <source>
        <dbReference type="ARBA" id="ARBA00022473"/>
    </source>
</evidence>
<dbReference type="GO" id="GO:0051256">
    <property type="term" value="P:mitotic spindle midzone assembly"/>
    <property type="evidence" value="ECO:0007669"/>
    <property type="project" value="TreeGrafter"/>
</dbReference>
<dbReference type="Gene3D" id="3.30.60.20">
    <property type="match status" value="1"/>
</dbReference>
<dbReference type="GO" id="GO:0032154">
    <property type="term" value="C:cleavage furrow"/>
    <property type="evidence" value="ECO:0007669"/>
    <property type="project" value="TreeGrafter"/>
</dbReference>
<name>A0A8B7Y4D4_ACAPL</name>
<feature type="compositionally biased region" description="Basic and acidic residues" evidence="8">
    <location>
        <begin position="266"/>
        <end position="278"/>
    </location>
</feature>
<evidence type="ECO:0000256" key="7">
    <source>
        <dbReference type="ARBA" id="ARBA00022871"/>
    </source>
</evidence>
<dbReference type="OrthoDB" id="2218807at2759"/>
<keyword evidence="2" id="KW-0217">Developmental protein</keyword>
<dbReference type="Pfam" id="PF00130">
    <property type="entry name" value="C1_1"/>
    <property type="match status" value="1"/>
</dbReference>
<dbReference type="GO" id="GO:0097149">
    <property type="term" value="C:centralspindlin complex"/>
    <property type="evidence" value="ECO:0007669"/>
    <property type="project" value="TreeGrafter"/>
</dbReference>
<dbReference type="GO" id="GO:0005634">
    <property type="term" value="C:nucleus"/>
    <property type="evidence" value="ECO:0007669"/>
    <property type="project" value="TreeGrafter"/>
</dbReference>
<feature type="region of interest" description="Disordered" evidence="8">
    <location>
        <begin position="611"/>
        <end position="694"/>
    </location>
</feature>
<keyword evidence="3" id="KW-0479">Metal-binding</keyword>
<keyword evidence="4" id="KW-0863">Zinc-finger</keyword>
<dbReference type="GO" id="GO:0030154">
    <property type="term" value="P:cell differentiation"/>
    <property type="evidence" value="ECO:0007669"/>
    <property type="project" value="UniProtKB-KW"/>
</dbReference>
<dbReference type="FunFam" id="3.30.60.20:FF:000033">
    <property type="entry name" value="Rac GTPase-activating protein 1"/>
    <property type="match status" value="1"/>
</dbReference>
<feature type="region of interest" description="Disordered" evidence="8">
    <location>
        <begin position="176"/>
        <end position="205"/>
    </location>
</feature>
<dbReference type="GeneID" id="110977161"/>
<dbReference type="SMART" id="SM00109">
    <property type="entry name" value="C1"/>
    <property type="match status" value="1"/>
</dbReference>
<keyword evidence="11" id="KW-1185">Reference proteome</keyword>
<feature type="domain" description="Phorbol-ester/DAG-type" evidence="9">
    <location>
        <begin position="316"/>
        <end position="365"/>
    </location>
</feature>
<evidence type="ECO:0000256" key="5">
    <source>
        <dbReference type="ARBA" id="ARBA00022782"/>
    </source>
</evidence>
<dbReference type="CDD" id="cd04382">
    <property type="entry name" value="RhoGAP_MgcRacGAP"/>
    <property type="match status" value="1"/>
</dbReference>
<sequence length="694" mass="76927">MSGGSSMSIVAAFDEICHYQSVLSKGCEPEFLKFAKNQDSCRRQWLSASQEKLRMQEFITKITAEKDGLDVKLKHARNQVDVEMKRRTRAEARSDELDQQIMLIRELLADNKMNQLSEKDRESLAFLRSEQQNGGGTPTATNRLSAIHEHSADLLSPSDVSYDHTEEDLDVSYLRGGKTWKRGGGRSASKKRPSAPPLEEDTPPKKVKTQYITYSPSNDKETSIVKTTVTVPADGPITAAMNIETVPRLDKSFSRPPGPKNRKRPSRELLKSGEHNVPDDSFWSLPENQHLKAALNSANVVQHREEPIKTSKAARQHSFCTKTVLKPESCKPCGKRIKFGKYALKCKDCRMVCHPDCQDEAPLPCQPVVLTPTKSRPYGPNTQLSDVAPSTSPMVPPLVVQCVAEVERRGMSEEGLYRLSGSERAIKELKERAMLGKDLHLDRTPDINNVTGLLKDFLRNLSEPLVTYKLHPTFMRAAALPDPDDCATFTYQAISELPLPNRDTLAYIILHLQRVAESPACKMGVVNLSRVFGPTIVGHAVPDPEPLQMLNDTKQQPAVVDRLLSLPTDFWKAFVNVDAENAVTGDMNVITNRHFGTPEAHPTVGHIGMPGSLRTPASMNKKDSFKKKGGGSNRFGPVNTPQTQGKMGKKTPSSSSISKARSIFTKTPLTPRFGSKSENTVKKSTHFFASPTLR</sequence>
<reference evidence="12" key="1">
    <citation type="submission" date="2025-08" db="UniProtKB">
        <authorList>
            <consortium name="RefSeq"/>
        </authorList>
    </citation>
    <scope>IDENTIFICATION</scope>
</reference>
<dbReference type="Proteomes" id="UP000694845">
    <property type="component" value="Unplaced"/>
</dbReference>
<dbReference type="GO" id="GO:0008270">
    <property type="term" value="F:zinc ion binding"/>
    <property type="evidence" value="ECO:0007669"/>
    <property type="project" value="UniProtKB-KW"/>
</dbReference>
<keyword evidence="1" id="KW-0343">GTPase activation</keyword>
<dbReference type="InterPro" id="IPR000198">
    <property type="entry name" value="RhoGAP_dom"/>
</dbReference>
<evidence type="ECO:0000256" key="8">
    <source>
        <dbReference type="SAM" id="MobiDB-lite"/>
    </source>
</evidence>
<dbReference type="AlphaFoldDB" id="A0A8B7Y4D4"/>
<dbReference type="InterPro" id="IPR046349">
    <property type="entry name" value="C1-like_sf"/>
</dbReference>
<dbReference type="KEGG" id="aplc:110977161"/>
<dbReference type="SMART" id="SM00324">
    <property type="entry name" value="RhoGAP"/>
    <property type="match status" value="1"/>
</dbReference>
<evidence type="ECO:0000259" key="10">
    <source>
        <dbReference type="PROSITE" id="PS50238"/>
    </source>
</evidence>
<dbReference type="PROSITE" id="PS50238">
    <property type="entry name" value="RHOGAP"/>
    <property type="match status" value="1"/>
</dbReference>
<keyword evidence="5" id="KW-0221">Differentiation</keyword>
<dbReference type="PANTHER" id="PTHR46199">
    <property type="entry name" value="RAC GTPASE-ACTIVATING PROTEIN 1"/>
    <property type="match status" value="1"/>
</dbReference>
<dbReference type="PANTHER" id="PTHR46199:SF3">
    <property type="entry name" value="RAC GTPASE-ACTIVATING PROTEIN 1"/>
    <property type="match status" value="1"/>
</dbReference>
<evidence type="ECO:0000256" key="3">
    <source>
        <dbReference type="ARBA" id="ARBA00022723"/>
    </source>
</evidence>
<dbReference type="GO" id="GO:0051233">
    <property type="term" value="C:spindle midzone"/>
    <property type="evidence" value="ECO:0007669"/>
    <property type="project" value="TreeGrafter"/>
</dbReference>
<evidence type="ECO:0000256" key="4">
    <source>
        <dbReference type="ARBA" id="ARBA00022771"/>
    </source>
</evidence>
<proteinExistence type="predicted"/>
<dbReference type="GO" id="GO:0007283">
    <property type="term" value="P:spermatogenesis"/>
    <property type="evidence" value="ECO:0007669"/>
    <property type="project" value="UniProtKB-KW"/>
</dbReference>
<dbReference type="GO" id="GO:0000281">
    <property type="term" value="P:mitotic cytokinesis"/>
    <property type="evidence" value="ECO:0007669"/>
    <property type="project" value="TreeGrafter"/>
</dbReference>
<evidence type="ECO:0000313" key="11">
    <source>
        <dbReference type="Proteomes" id="UP000694845"/>
    </source>
</evidence>
<evidence type="ECO:0000313" key="12">
    <source>
        <dbReference type="RefSeq" id="XP_022086726.1"/>
    </source>
</evidence>
<dbReference type="SUPFAM" id="SSF48350">
    <property type="entry name" value="GTPase activation domain, GAP"/>
    <property type="match status" value="1"/>
</dbReference>
<dbReference type="PROSITE" id="PS00479">
    <property type="entry name" value="ZF_DAG_PE_1"/>
    <property type="match status" value="1"/>
</dbReference>
<dbReference type="PROSITE" id="PS50081">
    <property type="entry name" value="ZF_DAG_PE_2"/>
    <property type="match status" value="1"/>
</dbReference>
<dbReference type="CDD" id="cd20821">
    <property type="entry name" value="C1_MgcRacGAP"/>
    <property type="match status" value="1"/>
</dbReference>
<dbReference type="InterPro" id="IPR008936">
    <property type="entry name" value="Rho_GTPase_activation_prot"/>
</dbReference>
<accession>A0A8B7Y4D4</accession>
<evidence type="ECO:0000256" key="1">
    <source>
        <dbReference type="ARBA" id="ARBA00022468"/>
    </source>
</evidence>
<dbReference type="InterPro" id="IPR002219">
    <property type="entry name" value="PKC_DAG/PE"/>
</dbReference>
<dbReference type="GO" id="GO:0030496">
    <property type="term" value="C:midbody"/>
    <property type="evidence" value="ECO:0007669"/>
    <property type="project" value="TreeGrafter"/>
</dbReference>
<evidence type="ECO:0000256" key="6">
    <source>
        <dbReference type="ARBA" id="ARBA00022833"/>
    </source>
</evidence>
<evidence type="ECO:0000259" key="9">
    <source>
        <dbReference type="PROSITE" id="PS50081"/>
    </source>
</evidence>
<dbReference type="GO" id="GO:0005096">
    <property type="term" value="F:GTPase activator activity"/>
    <property type="evidence" value="ECO:0007669"/>
    <property type="project" value="UniProtKB-KW"/>
</dbReference>
<dbReference type="GO" id="GO:0007266">
    <property type="term" value="P:Rho protein signal transduction"/>
    <property type="evidence" value="ECO:0007669"/>
    <property type="project" value="TreeGrafter"/>
</dbReference>